<keyword evidence="6" id="KW-1185">Reference proteome</keyword>
<organism evidence="5 6">
    <name type="scientific">Sunxiuqinia elliptica</name>
    <dbReference type="NCBI Taxonomy" id="655355"/>
    <lineage>
        <taxon>Bacteria</taxon>
        <taxon>Pseudomonadati</taxon>
        <taxon>Bacteroidota</taxon>
        <taxon>Bacteroidia</taxon>
        <taxon>Marinilabiliales</taxon>
        <taxon>Prolixibacteraceae</taxon>
        <taxon>Sunxiuqinia</taxon>
    </lineage>
</organism>
<keyword evidence="2" id="KW-0472">Membrane</keyword>
<evidence type="ECO:0000313" key="5">
    <source>
        <dbReference type="EMBL" id="SFE99403.1"/>
    </source>
</evidence>
<dbReference type="InterPro" id="IPR036942">
    <property type="entry name" value="Beta-barrel_TonB_sf"/>
</dbReference>
<dbReference type="GO" id="GO:0009279">
    <property type="term" value="C:cell outer membrane"/>
    <property type="evidence" value="ECO:0007669"/>
    <property type="project" value="UniProtKB-SubCell"/>
</dbReference>
<dbReference type="SUPFAM" id="SSF56935">
    <property type="entry name" value="Porins"/>
    <property type="match status" value="1"/>
</dbReference>
<dbReference type="InterPro" id="IPR037066">
    <property type="entry name" value="Plug_dom_sf"/>
</dbReference>
<evidence type="ECO:0000313" key="6">
    <source>
        <dbReference type="Proteomes" id="UP000198964"/>
    </source>
</evidence>
<dbReference type="AlphaFoldDB" id="A0A1I2F351"/>
<evidence type="ECO:0000256" key="1">
    <source>
        <dbReference type="ARBA" id="ARBA00004442"/>
    </source>
</evidence>
<dbReference type="EMBL" id="FONW01000002">
    <property type="protein sequence ID" value="SFE99403.1"/>
    <property type="molecule type" value="Genomic_DNA"/>
</dbReference>
<dbReference type="Gene3D" id="2.60.40.1120">
    <property type="entry name" value="Carboxypeptidase-like, regulatory domain"/>
    <property type="match status" value="1"/>
</dbReference>
<comment type="subcellular location">
    <subcellularLocation>
        <location evidence="1">Cell outer membrane</location>
    </subcellularLocation>
</comment>
<proteinExistence type="predicted"/>
<reference evidence="5 6" key="1">
    <citation type="submission" date="2016-10" db="EMBL/GenBank/DDBJ databases">
        <authorList>
            <person name="de Groot N.N."/>
        </authorList>
    </citation>
    <scope>NUCLEOTIDE SEQUENCE [LARGE SCALE GENOMIC DNA]</scope>
    <source>
        <strain evidence="5 6">CGMCC 1.9156</strain>
    </source>
</reference>
<dbReference type="Gene3D" id="2.170.130.10">
    <property type="entry name" value="TonB-dependent receptor, plug domain"/>
    <property type="match status" value="1"/>
</dbReference>
<keyword evidence="3" id="KW-0998">Cell outer membrane</keyword>
<name>A0A1I2F351_9BACT</name>
<dbReference type="Pfam" id="PF07715">
    <property type="entry name" value="Plug"/>
    <property type="match status" value="1"/>
</dbReference>
<sequence length="911" mass="101983">MALVAQTGHEVHISGSYSNLTFKEFVMQAEREYDLHFFFKDSWIDSVQVTLNIQNEPITAVMQNILADEKVGFTFKAPGTIYILPKKSALSSLPTYHNALHEDKTQTKDTEQTSSTDKYLQGRRPDMLKTIVIGNKNKAVNGRSVAINGRLTDSETGEALIGATLFIQELQRGAATGPDGRLSLSLKPGVYQAVFQSLGMKEVKCRLDVRSAGYFTMSLGQKIEAIQEVVVQGAESTTRGAKVGMESVSVKTMKELPTLMGEKDVLKVAQLLPGIVSVGEGAAGVNVRGGNADQNLFYINEIPIYNSSHLFGFFSAINSGIIDNFSVYKAQIPSEYGGRLASIFNVETRKGNKKKFFTQGGVSPISANAEIETPLVQDKVSLMLSARSSYSDWILKRLDDPDLRNSSASFYDFAGAINIDLNDKDQLGIFAYNSNDDFTLNNYTEYEYGNTGLSVNYRHQFSPAIKSSVSVIGSRYDFSTANTRLVSESYKHDYRLDHYEAKLKLGWIPNDRHSLTAGASAILYQLDRGSVTPFGDESLKVPVDLGEERGLETAFFIDDNLSLGPRLNLYAGFRLSNFTAFGPRSVRQYVAGAPFNDLNVEETVDYKKGEQIVSYTNPELRVGLDFKIRSHNSIKLSVTQMTQYLFMLSNTYSIAPNDQWKLVDSHITPPKSLQYSAGYYHDIPRIGLAATAEFYYKTGEGIVEYKDGADFLASPFVETTILQGDQEAYGAEFMLSKETGRFNGWASYTYSRSLMTVDGEHDFEQINGGKTYPSNFDKPHVFNLVTNYKPLRRISFSFNLVYNTGRPITMPEGVYYVEDQPFVDYSDRNAYRIPDYIRMDASIKLEGNLRSKKPMHSYWMLSVYNLTGRRNANSVYFQSEEGQLRGYQYAVIGIPIITLSWNWKLGNYANN</sequence>
<dbReference type="InterPro" id="IPR008969">
    <property type="entry name" value="CarboxyPept-like_regulatory"/>
</dbReference>
<gene>
    <name evidence="5" type="ORF">SAMN05216283_102332</name>
</gene>
<dbReference type="Proteomes" id="UP000198964">
    <property type="component" value="Unassembled WGS sequence"/>
</dbReference>
<dbReference type="InterPro" id="IPR012910">
    <property type="entry name" value="Plug_dom"/>
</dbReference>
<feature type="domain" description="TonB-dependent receptor plug" evidence="4">
    <location>
        <begin position="246"/>
        <end position="339"/>
    </location>
</feature>
<evidence type="ECO:0000259" key="4">
    <source>
        <dbReference type="Pfam" id="PF07715"/>
    </source>
</evidence>
<dbReference type="STRING" id="655355.SAMN05216283_102332"/>
<evidence type="ECO:0000256" key="2">
    <source>
        <dbReference type="ARBA" id="ARBA00023136"/>
    </source>
</evidence>
<dbReference type="SUPFAM" id="SSF49464">
    <property type="entry name" value="Carboxypeptidase regulatory domain-like"/>
    <property type="match status" value="1"/>
</dbReference>
<accession>A0A1I2F351</accession>
<dbReference type="Gene3D" id="2.40.170.20">
    <property type="entry name" value="TonB-dependent receptor, beta-barrel domain"/>
    <property type="match status" value="1"/>
</dbReference>
<dbReference type="Pfam" id="PF13715">
    <property type="entry name" value="CarbopepD_reg_2"/>
    <property type="match status" value="1"/>
</dbReference>
<protein>
    <submittedName>
        <fullName evidence="5">CarboxypepD_reg-like domain-containing protein</fullName>
    </submittedName>
</protein>
<evidence type="ECO:0000256" key="3">
    <source>
        <dbReference type="ARBA" id="ARBA00023237"/>
    </source>
</evidence>